<dbReference type="InterPro" id="IPR011256">
    <property type="entry name" value="Reg_factor_effector_dom_sf"/>
</dbReference>
<organism evidence="2 3">
    <name type="scientific">Thomasclavelia ramosa</name>
    <dbReference type="NCBI Taxonomy" id="1547"/>
    <lineage>
        <taxon>Bacteria</taxon>
        <taxon>Bacillati</taxon>
        <taxon>Bacillota</taxon>
        <taxon>Erysipelotrichia</taxon>
        <taxon>Erysipelotrichales</taxon>
        <taxon>Coprobacillaceae</taxon>
        <taxon>Thomasclavelia</taxon>
    </lineage>
</organism>
<evidence type="ECO:0000313" key="3">
    <source>
        <dbReference type="Proteomes" id="UP000261032"/>
    </source>
</evidence>
<feature type="domain" description="GyrI-like small molecule binding" evidence="1">
    <location>
        <begin position="20"/>
        <end position="210"/>
    </location>
</feature>
<accession>A0A3E3EF21</accession>
<dbReference type="EMBL" id="QUSL01000005">
    <property type="protein sequence ID" value="RGD86500.1"/>
    <property type="molecule type" value="Genomic_DNA"/>
</dbReference>
<dbReference type="RefSeq" id="WP_117580800.1">
    <property type="nucleotide sequence ID" value="NZ_QUSL01000005.1"/>
</dbReference>
<reference evidence="2 3" key="1">
    <citation type="submission" date="2018-08" db="EMBL/GenBank/DDBJ databases">
        <title>A genome reference for cultivated species of the human gut microbiota.</title>
        <authorList>
            <person name="Zou Y."/>
            <person name="Xue W."/>
            <person name="Luo G."/>
        </authorList>
    </citation>
    <scope>NUCLEOTIDE SEQUENCE [LARGE SCALE GENOMIC DNA]</scope>
    <source>
        <strain evidence="2 3">OM06-4</strain>
    </source>
</reference>
<evidence type="ECO:0000259" key="1">
    <source>
        <dbReference type="Pfam" id="PF06445"/>
    </source>
</evidence>
<name>A0A3E3EF21_9FIRM</name>
<comment type="caution">
    <text evidence="2">The sequence shown here is derived from an EMBL/GenBank/DDBJ whole genome shotgun (WGS) entry which is preliminary data.</text>
</comment>
<dbReference type="InterPro" id="IPR008319">
    <property type="entry name" value="GyrI-like_CCH_Lin2189-like"/>
</dbReference>
<sequence length="210" mass="24900">MTKLDYKKEYKDLYLPKRSPMMINVDKITYVTVDGKGNPNTSAEYKEALELLYGISFTIKMSKMTDNKIDGYFEYVVPPLEGLWWLDKKPTEKVIGDKSKFYWKSMIRLPEFVTLEVFEHAKELLKVKKPYLNLDKVNYEIIEEGKCVQIMHLGSYDEENTSIEKIYQFIETHGLQIDLNEVRRHHEIYLSDPRKCKPENLKTVIRYPVK</sequence>
<dbReference type="PIRSF" id="PIRSF031644">
    <property type="entry name" value="UCP031644"/>
    <property type="match status" value="1"/>
</dbReference>
<evidence type="ECO:0000313" key="2">
    <source>
        <dbReference type="EMBL" id="RGD86500.1"/>
    </source>
</evidence>
<protein>
    <submittedName>
        <fullName evidence="2">Transcriptional regulator</fullName>
    </submittedName>
</protein>
<dbReference type="Gene3D" id="3.20.80.10">
    <property type="entry name" value="Regulatory factor, effector binding domain"/>
    <property type="match status" value="1"/>
</dbReference>
<dbReference type="SUPFAM" id="SSF55136">
    <property type="entry name" value="Probable bacterial effector-binding domain"/>
    <property type="match status" value="1"/>
</dbReference>
<dbReference type="AlphaFoldDB" id="A0A3E3EF21"/>
<dbReference type="Proteomes" id="UP000261032">
    <property type="component" value="Unassembled WGS sequence"/>
</dbReference>
<dbReference type="Pfam" id="PF06445">
    <property type="entry name" value="GyrI-like"/>
    <property type="match status" value="1"/>
</dbReference>
<gene>
    <name evidence="2" type="ORF">DXB93_04855</name>
</gene>
<dbReference type="InterPro" id="IPR029442">
    <property type="entry name" value="GyrI-like"/>
</dbReference>
<proteinExistence type="predicted"/>